<evidence type="ECO:0000313" key="2">
    <source>
        <dbReference type="Proteomes" id="UP001139347"/>
    </source>
</evidence>
<dbReference type="EMBL" id="JALIRP010000015">
    <property type="protein sequence ID" value="MCJ8014820.1"/>
    <property type="molecule type" value="Genomic_DNA"/>
</dbReference>
<organism evidence="1 2">
    <name type="scientific">Paenibacillus mangrovi</name>
    <dbReference type="NCBI Taxonomy" id="2931978"/>
    <lineage>
        <taxon>Bacteria</taxon>
        <taxon>Bacillati</taxon>
        <taxon>Bacillota</taxon>
        <taxon>Bacilli</taxon>
        <taxon>Bacillales</taxon>
        <taxon>Paenibacillaceae</taxon>
        <taxon>Paenibacillus</taxon>
    </lineage>
</organism>
<sequence>MKKVLAKVNFDRAEPIIRQELHSKNAACRLLALQFIKWYMPQGEGRFTEDLIALLPLETDEQAFRFMTMILNDMGVEMLSLMPFFTHPNKEFRNQALYQAGKSTAKAEYVTEFIAALEDADPVIQHTALQALNGVTDARLLPVFERLLQQHKTNKDCIRSNVRGLLEEYPFVSMEQVERELPSSLIQVKGILRKIIDPYQRK</sequence>
<evidence type="ECO:0000313" key="1">
    <source>
        <dbReference type="EMBL" id="MCJ8014820.1"/>
    </source>
</evidence>
<dbReference type="InterPro" id="IPR016024">
    <property type="entry name" value="ARM-type_fold"/>
</dbReference>
<dbReference type="InterPro" id="IPR011989">
    <property type="entry name" value="ARM-like"/>
</dbReference>
<dbReference type="Proteomes" id="UP001139347">
    <property type="component" value="Unassembled WGS sequence"/>
</dbReference>
<proteinExistence type="predicted"/>
<keyword evidence="2" id="KW-1185">Reference proteome</keyword>
<protein>
    <submittedName>
        <fullName evidence="1">HEAT repeat domain-containing protein</fullName>
    </submittedName>
</protein>
<reference evidence="1" key="1">
    <citation type="submission" date="2022-04" db="EMBL/GenBank/DDBJ databases">
        <title>Paenibacillus mangrovi sp. nov., a novel endophytic bacterium isolated from bark of Kandelia candel.</title>
        <authorList>
            <person name="Tuo L."/>
        </authorList>
    </citation>
    <scope>NUCLEOTIDE SEQUENCE</scope>
    <source>
        <strain evidence="1">KQZ6P-2</strain>
    </source>
</reference>
<name>A0A9X2B5A3_9BACL</name>
<dbReference type="SUPFAM" id="SSF48371">
    <property type="entry name" value="ARM repeat"/>
    <property type="match status" value="1"/>
</dbReference>
<gene>
    <name evidence="1" type="ORF">MUG84_24355</name>
</gene>
<dbReference type="Gene3D" id="1.25.10.10">
    <property type="entry name" value="Leucine-rich Repeat Variant"/>
    <property type="match status" value="1"/>
</dbReference>
<dbReference type="AlphaFoldDB" id="A0A9X2B5A3"/>
<accession>A0A9X2B5A3</accession>
<dbReference type="RefSeq" id="WP_244730221.1">
    <property type="nucleotide sequence ID" value="NZ_JALIRP010000015.1"/>
</dbReference>
<comment type="caution">
    <text evidence="1">The sequence shown here is derived from an EMBL/GenBank/DDBJ whole genome shotgun (WGS) entry which is preliminary data.</text>
</comment>